<keyword evidence="12" id="KW-1185">Reference proteome</keyword>
<name>A0A8J6C202_ZIZPA</name>
<dbReference type="Proteomes" id="UP000729402">
    <property type="component" value="Unassembled WGS sequence"/>
</dbReference>
<evidence type="ECO:0000256" key="9">
    <source>
        <dbReference type="ARBA" id="ARBA00023128"/>
    </source>
</evidence>
<dbReference type="EMBL" id="JAAALK010000079">
    <property type="protein sequence ID" value="KAG8099415.1"/>
    <property type="molecule type" value="Genomic_DNA"/>
</dbReference>
<proteinExistence type="inferred from homology"/>
<keyword evidence="10" id="KW-0472">Membrane</keyword>
<organism evidence="11 12">
    <name type="scientific">Zizania palustris</name>
    <name type="common">Northern wild rice</name>
    <dbReference type="NCBI Taxonomy" id="103762"/>
    <lineage>
        <taxon>Eukaryota</taxon>
        <taxon>Viridiplantae</taxon>
        <taxon>Streptophyta</taxon>
        <taxon>Embryophyta</taxon>
        <taxon>Tracheophyta</taxon>
        <taxon>Spermatophyta</taxon>
        <taxon>Magnoliopsida</taxon>
        <taxon>Liliopsida</taxon>
        <taxon>Poales</taxon>
        <taxon>Poaceae</taxon>
        <taxon>BOP clade</taxon>
        <taxon>Oryzoideae</taxon>
        <taxon>Oryzeae</taxon>
        <taxon>Zizaniinae</taxon>
        <taxon>Zizania</taxon>
    </lineage>
</organism>
<evidence type="ECO:0000256" key="8">
    <source>
        <dbReference type="ARBA" id="ARBA00023010"/>
    </source>
</evidence>
<evidence type="ECO:0000256" key="5">
    <source>
        <dbReference type="ARBA" id="ARBA00022792"/>
    </source>
</evidence>
<evidence type="ECO:0000313" key="11">
    <source>
        <dbReference type="EMBL" id="KAG8099415.1"/>
    </source>
</evidence>
<dbReference type="AlphaFoldDB" id="A0A8J6C202"/>
<accession>A0A8J6C202</accession>
<keyword evidence="7" id="KW-1133">Transmembrane helix</keyword>
<evidence type="ECO:0000256" key="3">
    <source>
        <dbReference type="ARBA" id="ARBA00022448"/>
    </source>
</evidence>
<comment type="subcellular location">
    <subcellularLocation>
        <location evidence="1">Mitochondrion inner membrane</location>
        <topology evidence="1">Multi-pass membrane protein</topology>
    </subcellularLocation>
</comment>
<sequence length="108" mass="11690">MQRPLMEGDPCPDCILDIMGMAFGVVLWEVLPSTSSRVSATRPKVHALPVKDDPWNPIIAGAAAGGILTLRQGIRAVVRSSLKGELMALMLKVDSWDVGNLELAISHW</sequence>
<keyword evidence="8" id="KW-0811">Translocation</keyword>
<evidence type="ECO:0000256" key="4">
    <source>
        <dbReference type="ARBA" id="ARBA00022692"/>
    </source>
</evidence>
<dbReference type="GO" id="GO:0030150">
    <property type="term" value="P:protein import into mitochondrial matrix"/>
    <property type="evidence" value="ECO:0007669"/>
    <property type="project" value="TreeGrafter"/>
</dbReference>
<keyword evidence="9" id="KW-0496">Mitochondrion</keyword>
<reference evidence="11" key="2">
    <citation type="submission" date="2021-02" db="EMBL/GenBank/DDBJ databases">
        <authorList>
            <person name="Kimball J.A."/>
            <person name="Haas M.W."/>
            <person name="Macchietto M."/>
            <person name="Kono T."/>
            <person name="Duquette J."/>
            <person name="Shao M."/>
        </authorList>
    </citation>
    <scope>NUCLEOTIDE SEQUENCE</scope>
    <source>
        <tissue evidence="11">Fresh leaf tissue</tissue>
    </source>
</reference>
<dbReference type="GO" id="GO:0005744">
    <property type="term" value="C:TIM23 mitochondrial import inner membrane translocase complex"/>
    <property type="evidence" value="ECO:0007669"/>
    <property type="project" value="TreeGrafter"/>
</dbReference>
<keyword evidence="5" id="KW-0999">Mitochondrion inner membrane</keyword>
<dbReference type="GO" id="GO:0008320">
    <property type="term" value="F:protein transmembrane transporter activity"/>
    <property type="evidence" value="ECO:0007669"/>
    <property type="project" value="TreeGrafter"/>
</dbReference>
<evidence type="ECO:0000256" key="7">
    <source>
        <dbReference type="ARBA" id="ARBA00022989"/>
    </source>
</evidence>
<evidence type="ECO:0000256" key="2">
    <source>
        <dbReference type="ARBA" id="ARBA00008444"/>
    </source>
</evidence>
<comment type="caution">
    <text evidence="11">The sequence shown here is derived from an EMBL/GenBank/DDBJ whole genome shotgun (WGS) entry which is preliminary data.</text>
</comment>
<keyword evidence="3" id="KW-0813">Transport</keyword>
<keyword evidence="6" id="KW-0653">Protein transport</keyword>
<evidence type="ECO:0000313" key="12">
    <source>
        <dbReference type="Proteomes" id="UP000729402"/>
    </source>
</evidence>
<keyword evidence="4" id="KW-0812">Transmembrane</keyword>
<dbReference type="PANTHER" id="PTHR10485">
    <property type="entry name" value="MITOCHONDRIAL IMPORT INNER MEMBRANE TRANSLOCASE SUBUNIT TIM-17"/>
    <property type="match status" value="1"/>
</dbReference>
<gene>
    <name evidence="11" type="ORF">GUJ93_ZPchr0013g34986</name>
</gene>
<evidence type="ECO:0000256" key="1">
    <source>
        <dbReference type="ARBA" id="ARBA00004448"/>
    </source>
</evidence>
<evidence type="ECO:0000256" key="10">
    <source>
        <dbReference type="ARBA" id="ARBA00023136"/>
    </source>
</evidence>
<evidence type="ECO:0000256" key="6">
    <source>
        <dbReference type="ARBA" id="ARBA00022927"/>
    </source>
</evidence>
<comment type="similarity">
    <text evidence="2">Belongs to the Tim17/Tim22/Tim23 family.</text>
</comment>
<protein>
    <submittedName>
        <fullName evidence="11">Uncharacterized protein</fullName>
    </submittedName>
</protein>
<dbReference type="PANTHER" id="PTHR10485:SF0">
    <property type="entry name" value="AT05822P-RELATED"/>
    <property type="match status" value="1"/>
</dbReference>
<reference evidence="11" key="1">
    <citation type="journal article" date="2021" name="bioRxiv">
        <title>Whole Genome Assembly and Annotation of Northern Wild Rice, Zizania palustris L., Supports a Whole Genome Duplication in the Zizania Genus.</title>
        <authorList>
            <person name="Haas M."/>
            <person name="Kono T."/>
            <person name="Macchietto M."/>
            <person name="Millas R."/>
            <person name="McGilp L."/>
            <person name="Shao M."/>
            <person name="Duquette J."/>
            <person name="Hirsch C.N."/>
            <person name="Kimball J."/>
        </authorList>
    </citation>
    <scope>NUCLEOTIDE SEQUENCE</scope>
    <source>
        <tissue evidence="11">Fresh leaf tissue</tissue>
    </source>
</reference>